<dbReference type="EMBL" id="JPWB01000008">
    <property type="protein sequence ID" value="RCK20157.1"/>
    <property type="molecule type" value="Genomic_DNA"/>
</dbReference>
<evidence type="ECO:0000256" key="2">
    <source>
        <dbReference type="ARBA" id="ARBA00022516"/>
    </source>
</evidence>
<dbReference type="InterPro" id="IPR045540">
    <property type="entry name" value="YegS/DAGK_C"/>
</dbReference>
<comment type="cofactor">
    <cofactor evidence="1">
        <name>Mg(2+)</name>
        <dbReference type="ChEBI" id="CHEBI:18420"/>
    </cofactor>
</comment>
<evidence type="ECO:0000256" key="1">
    <source>
        <dbReference type="ARBA" id="ARBA00001946"/>
    </source>
</evidence>
<keyword evidence="4" id="KW-0479">Metal-binding</keyword>
<keyword evidence="9" id="KW-0443">Lipid metabolism</keyword>
<evidence type="ECO:0000256" key="6">
    <source>
        <dbReference type="ARBA" id="ARBA00022777"/>
    </source>
</evidence>
<keyword evidence="8" id="KW-0460">Magnesium</keyword>
<dbReference type="NCBIfam" id="TIGR00147">
    <property type="entry name" value="YegS/Rv2252/BmrU family lipid kinase"/>
    <property type="match status" value="1"/>
</dbReference>
<evidence type="ECO:0000313" key="14">
    <source>
        <dbReference type="Proteomes" id="UP000253061"/>
    </source>
</evidence>
<dbReference type="RefSeq" id="WP_114129908.1">
    <property type="nucleotide sequence ID" value="NZ_JPWB01000008.1"/>
</dbReference>
<dbReference type="GO" id="GO:0016301">
    <property type="term" value="F:kinase activity"/>
    <property type="evidence" value="ECO:0007669"/>
    <property type="project" value="UniProtKB-KW"/>
</dbReference>
<keyword evidence="11" id="KW-1208">Phospholipid metabolism</keyword>
<dbReference type="GO" id="GO:0005524">
    <property type="term" value="F:ATP binding"/>
    <property type="evidence" value="ECO:0007669"/>
    <property type="project" value="UniProtKB-KW"/>
</dbReference>
<dbReference type="InterPro" id="IPR017438">
    <property type="entry name" value="ATP-NAD_kinase_N"/>
</dbReference>
<dbReference type="Pfam" id="PF00781">
    <property type="entry name" value="DAGK_cat"/>
    <property type="match status" value="1"/>
</dbReference>
<dbReference type="InterPro" id="IPR005218">
    <property type="entry name" value="Diacylglycerol/lipid_kinase"/>
</dbReference>
<organism evidence="13 14">
    <name type="scientific">Thalassospira profundimaris</name>
    <dbReference type="NCBI Taxonomy" id="502049"/>
    <lineage>
        <taxon>Bacteria</taxon>
        <taxon>Pseudomonadati</taxon>
        <taxon>Pseudomonadota</taxon>
        <taxon>Alphaproteobacteria</taxon>
        <taxon>Rhodospirillales</taxon>
        <taxon>Thalassospiraceae</taxon>
        <taxon>Thalassospira</taxon>
    </lineage>
</organism>
<keyword evidence="10" id="KW-0594">Phospholipid biosynthesis</keyword>
<dbReference type="GO" id="GO:0008654">
    <property type="term" value="P:phospholipid biosynthetic process"/>
    <property type="evidence" value="ECO:0007669"/>
    <property type="project" value="UniProtKB-KW"/>
</dbReference>
<evidence type="ECO:0000256" key="4">
    <source>
        <dbReference type="ARBA" id="ARBA00022723"/>
    </source>
</evidence>
<evidence type="ECO:0000256" key="8">
    <source>
        <dbReference type="ARBA" id="ARBA00022842"/>
    </source>
</evidence>
<keyword evidence="2" id="KW-0444">Lipid biosynthesis</keyword>
<dbReference type="Proteomes" id="UP000253061">
    <property type="component" value="Unassembled WGS sequence"/>
</dbReference>
<evidence type="ECO:0000256" key="11">
    <source>
        <dbReference type="ARBA" id="ARBA00023264"/>
    </source>
</evidence>
<protein>
    <submittedName>
        <fullName evidence="13">Diacylglycerol kinase</fullName>
    </submittedName>
</protein>
<evidence type="ECO:0000256" key="3">
    <source>
        <dbReference type="ARBA" id="ARBA00022679"/>
    </source>
</evidence>
<comment type="caution">
    <text evidence="13">The sequence shown here is derived from an EMBL/GenBank/DDBJ whole genome shotgun (WGS) entry which is preliminary data.</text>
</comment>
<evidence type="ECO:0000256" key="10">
    <source>
        <dbReference type="ARBA" id="ARBA00023209"/>
    </source>
</evidence>
<dbReference type="GO" id="GO:0005886">
    <property type="term" value="C:plasma membrane"/>
    <property type="evidence" value="ECO:0007669"/>
    <property type="project" value="TreeGrafter"/>
</dbReference>
<keyword evidence="5" id="KW-0547">Nucleotide-binding</keyword>
<keyword evidence="7" id="KW-0067">ATP-binding</keyword>
<evidence type="ECO:0000256" key="9">
    <source>
        <dbReference type="ARBA" id="ARBA00023098"/>
    </source>
</evidence>
<gene>
    <name evidence="13" type="ORF">TH6_16900</name>
</gene>
<name>A0A367V4P7_9PROT</name>
<dbReference type="AlphaFoldDB" id="A0A367V4P7"/>
<evidence type="ECO:0000256" key="5">
    <source>
        <dbReference type="ARBA" id="ARBA00022741"/>
    </source>
</evidence>
<dbReference type="InterPro" id="IPR001206">
    <property type="entry name" value="Diacylglycerol_kinase_cat_dom"/>
</dbReference>
<proteinExistence type="predicted"/>
<dbReference type="GO" id="GO:0046872">
    <property type="term" value="F:metal ion binding"/>
    <property type="evidence" value="ECO:0007669"/>
    <property type="project" value="UniProtKB-KW"/>
</dbReference>
<dbReference type="InterPro" id="IPR050187">
    <property type="entry name" value="Lipid_Phosphate_FormReg"/>
</dbReference>
<evidence type="ECO:0000256" key="7">
    <source>
        <dbReference type="ARBA" id="ARBA00022840"/>
    </source>
</evidence>
<dbReference type="SMART" id="SM00046">
    <property type="entry name" value="DAGKc"/>
    <property type="match status" value="1"/>
</dbReference>
<evidence type="ECO:0000313" key="13">
    <source>
        <dbReference type="EMBL" id="RCK20157.1"/>
    </source>
</evidence>
<dbReference type="PROSITE" id="PS50146">
    <property type="entry name" value="DAGK"/>
    <property type="match status" value="1"/>
</dbReference>
<dbReference type="InterPro" id="IPR016064">
    <property type="entry name" value="NAD/diacylglycerol_kinase_sf"/>
</dbReference>
<sequence length="315" mass="33813">MPDTDVTVIFNPRAGGNKQRFLSQILQHAGVKVDLLQTTHPGHARELARKVRAHQRLFVAGGDGSLNEALNGLLDAQIEGHEVPPLGIIPLGTANVLAVEVGLEIKARAIADYINNPGMVWVRPGLVNGRAFFLMVGMGADADTVANVSLRLKRLIGKGAYVLEGLRNIFFPRHRDFEVNIGQEHYRVSGVVVTHARHYGGAFIISPEASLTENSLDVVMMPGNGIGALSRYGLALTLNRLHVQSDVSVVRAERITINSHCGPAPLQIDGESAGKLPCEISLSPYPVRLMVPPAYAALASGSDDVPQDLLRIAAD</sequence>
<dbReference type="PANTHER" id="PTHR12358">
    <property type="entry name" value="SPHINGOSINE KINASE"/>
    <property type="match status" value="1"/>
</dbReference>
<dbReference type="Gene3D" id="2.60.200.40">
    <property type="match status" value="1"/>
</dbReference>
<accession>A0A367V4P7</accession>
<dbReference type="Pfam" id="PF19279">
    <property type="entry name" value="YegS_C"/>
    <property type="match status" value="1"/>
</dbReference>
<evidence type="ECO:0000259" key="12">
    <source>
        <dbReference type="PROSITE" id="PS50146"/>
    </source>
</evidence>
<keyword evidence="6 13" id="KW-0418">Kinase</keyword>
<dbReference type="PANTHER" id="PTHR12358:SF106">
    <property type="entry name" value="LIPID KINASE YEGS"/>
    <property type="match status" value="1"/>
</dbReference>
<keyword evidence="3" id="KW-0808">Transferase</keyword>
<dbReference type="Gene3D" id="3.40.50.10330">
    <property type="entry name" value="Probable inorganic polyphosphate/atp-NAD kinase, domain 1"/>
    <property type="match status" value="1"/>
</dbReference>
<dbReference type="SUPFAM" id="SSF111331">
    <property type="entry name" value="NAD kinase/diacylglycerol kinase-like"/>
    <property type="match status" value="1"/>
</dbReference>
<feature type="domain" description="DAGKc" evidence="12">
    <location>
        <begin position="1"/>
        <end position="131"/>
    </location>
</feature>
<reference evidence="13 14" key="1">
    <citation type="submission" date="2014-07" db="EMBL/GenBank/DDBJ databases">
        <title>Draft genome sequence of Thalassospira profundimaris R8-17.</title>
        <authorList>
            <person name="Lai Q."/>
            <person name="Shao Z."/>
        </authorList>
    </citation>
    <scope>NUCLEOTIDE SEQUENCE [LARGE SCALE GENOMIC DNA]</scope>
    <source>
        <strain evidence="13 14">R8-17</strain>
    </source>
</reference>